<dbReference type="GO" id="GO:0005524">
    <property type="term" value="F:ATP binding"/>
    <property type="evidence" value="ECO:0007669"/>
    <property type="project" value="UniProtKB-UniRule"/>
</dbReference>
<name>A0A6B2L136_9EUKA</name>
<evidence type="ECO:0000256" key="3">
    <source>
        <dbReference type="SAM" id="Coils"/>
    </source>
</evidence>
<dbReference type="SUPFAM" id="SSF52540">
    <property type="entry name" value="P-loop containing nucleoside triphosphate hydrolases"/>
    <property type="match status" value="1"/>
</dbReference>
<dbReference type="PRINTS" id="PR00380">
    <property type="entry name" value="KINESINHEAVY"/>
</dbReference>
<dbReference type="InterPro" id="IPR027640">
    <property type="entry name" value="Kinesin-like_fam"/>
</dbReference>
<dbReference type="PANTHER" id="PTHR47972">
    <property type="entry name" value="KINESIN-LIKE PROTEIN KLP-3"/>
    <property type="match status" value="1"/>
</dbReference>
<dbReference type="SMART" id="SM00129">
    <property type="entry name" value="KISc"/>
    <property type="match status" value="1"/>
</dbReference>
<protein>
    <recommendedName>
        <fullName evidence="4">Kinesin motor domain-containing protein</fullName>
    </recommendedName>
</protein>
<organism evidence="5">
    <name type="scientific">Arcella intermedia</name>
    <dbReference type="NCBI Taxonomy" id="1963864"/>
    <lineage>
        <taxon>Eukaryota</taxon>
        <taxon>Amoebozoa</taxon>
        <taxon>Tubulinea</taxon>
        <taxon>Elardia</taxon>
        <taxon>Arcellinida</taxon>
        <taxon>Sphaerothecina</taxon>
        <taxon>Arcellidae</taxon>
        <taxon>Arcella</taxon>
    </lineage>
</organism>
<dbReference type="EMBL" id="GIBP01001741">
    <property type="protein sequence ID" value="NDV30710.1"/>
    <property type="molecule type" value="Transcribed_RNA"/>
</dbReference>
<dbReference type="AlphaFoldDB" id="A0A6B2L136"/>
<evidence type="ECO:0000256" key="1">
    <source>
        <dbReference type="ARBA" id="ARBA00022448"/>
    </source>
</evidence>
<dbReference type="GO" id="GO:0007018">
    <property type="term" value="P:microtubule-based movement"/>
    <property type="evidence" value="ECO:0007669"/>
    <property type="project" value="InterPro"/>
</dbReference>
<dbReference type="Pfam" id="PF00225">
    <property type="entry name" value="Kinesin"/>
    <property type="match status" value="1"/>
</dbReference>
<keyword evidence="2" id="KW-0067">ATP-binding</keyword>
<reference evidence="5" key="1">
    <citation type="journal article" date="2020" name="J. Eukaryot. Microbiol.">
        <title>De novo Sequencing, Assembly and Annotation of the Transcriptome for the Free-Living Testate Amoeba Arcella intermedia.</title>
        <authorList>
            <person name="Ribeiro G.M."/>
            <person name="Porfirio-Sousa A.L."/>
            <person name="Maurer-Alcala X.X."/>
            <person name="Katz L.A."/>
            <person name="Lahr D.J.G."/>
        </authorList>
    </citation>
    <scope>NUCLEOTIDE SEQUENCE</scope>
</reference>
<keyword evidence="1" id="KW-0813">Transport</keyword>
<dbReference type="InterPro" id="IPR036961">
    <property type="entry name" value="Kinesin_motor_dom_sf"/>
</dbReference>
<dbReference type="GO" id="GO:0008017">
    <property type="term" value="F:microtubule binding"/>
    <property type="evidence" value="ECO:0007669"/>
    <property type="project" value="InterPro"/>
</dbReference>
<dbReference type="InterPro" id="IPR001752">
    <property type="entry name" value="Kinesin_motor_dom"/>
</dbReference>
<evidence type="ECO:0000313" key="5">
    <source>
        <dbReference type="EMBL" id="NDV30710.1"/>
    </source>
</evidence>
<feature type="binding site" evidence="2">
    <location>
        <begin position="291"/>
        <end position="298"/>
    </location>
    <ligand>
        <name>ATP</name>
        <dbReference type="ChEBI" id="CHEBI:30616"/>
    </ligand>
</feature>
<dbReference type="PROSITE" id="PS50067">
    <property type="entry name" value="KINESIN_MOTOR_2"/>
    <property type="match status" value="1"/>
</dbReference>
<comment type="similarity">
    <text evidence="2">Belongs to the TRAFAC class myosin-kinesin ATPase superfamily. Kinesin family.</text>
</comment>
<feature type="domain" description="Kinesin motor" evidence="4">
    <location>
        <begin position="207"/>
        <end position="520"/>
    </location>
</feature>
<proteinExistence type="inferred from homology"/>
<accession>A0A6B2L136</accession>
<evidence type="ECO:0000259" key="4">
    <source>
        <dbReference type="PROSITE" id="PS50067"/>
    </source>
</evidence>
<evidence type="ECO:0000256" key="2">
    <source>
        <dbReference type="PROSITE-ProRule" id="PRU00283"/>
    </source>
</evidence>
<dbReference type="GO" id="GO:0003777">
    <property type="term" value="F:microtubule motor activity"/>
    <property type="evidence" value="ECO:0007669"/>
    <property type="project" value="InterPro"/>
</dbReference>
<keyword evidence="2" id="KW-0505">Motor protein</keyword>
<keyword evidence="3" id="KW-0175">Coiled coil</keyword>
<feature type="coiled-coil region" evidence="3">
    <location>
        <begin position="42"/>
        <end position="193"/>
    </location>
</feature>
<dbReference type="Gene3D" id="3.40.850.10">
    <property type="entry name" value="Kinesin motor domain"/>
    <property type="match status" value="1"/>
</dbReference>
<keyword evidence="2" id="KW-0547">Nucleotide-binding</keyword>
<dbReference type="InterPro" id="IPR027417">
    <property type="entry name" value="P-loop_NTPase"/>
</dbReference>
<sequence length="535" mass="61005">MLSLKSEFRELKVAYEKTSVKNEDAPNIPPPNPDVDTLNMLKEMINNQLKLNEERAKQHEIQNQQVNNETNSLKLQHADREATLKQHRDYLQKDRANMQLLKAQNANLLIEKKIKVQEVRNEVQAVMDQLSEERKKMEFVYMLKVKNSKSAAERLRGLIGEKENRIGCLEKELVLLKEKLESAEKRAREDERVRRKLFSDMQHLKGNIRVIVRMRGLLPEERGDMEDFGLSGMDEQEIVVHENRTQGRYTYPFKVDRVYGADVGDDVICWDVEHLLDDTINGKHSICFFHGQSGSGKTEGLLGGESKGVIQLLCGSLFGKVEKKRKNNFIDVSLNVVRISNEEVHDLLYPEQPIIPIESDKARFALPNSCLVTITDFQSASELLAQAHQNRETVPIPLSNESHYLYRFHITQSHPKTKENISSVFSIVELAGSEYNFTGINTEDKTKIFINPKIQPLANVIVALAGAEKNVPYKASKLTQILSAEMSSATMLFCSHLSPSRDHMKDTLNSLRFAAKLTLAEIPRKNTTNNKETKQ</sequence>